<dbReference type="Proteomes" id="UP000663842">
    <property type="component" value="Unassembled WGS sequence"/>
</dbReference>
<evidence type="ECO:0000313" key="3">
    <source>
        <dbReference type="Proteomes" id="UP000663842"/>
    </source>
</evidence>
<feature type="non-terminal residue" evidence="2">
    <location>
        <position position="1"/>
    </location>
</feature>
<feature type="region of interest" description="Disordered" evidence="1">
    <location>
        <begin position="23"/>
        <end position="59"/>
    </location>
</feature>
<accession>A0A820LVA5</accession>
<dbReference type="EMBL" id="CAJOBF010017495">
    <property type="protein sequence ID" value="CAF4362788.1"/>
    <property type="molecule type" value="Genomic_DNA"/>
</dbReference>
<evidence type="ECO:0000313" key="2">
    <source>
        <dbReference type="EMBL" id="CAF4362788.1"/>
    </source>
</evidence>
<evidence type="ECO:0000256" key="1">
    <source>
        <dbReference type="SAM" id="MobiDB-lite"/>
    </source>
</evidence>
<organism evidence="2 3">
    <name type="scientific">Rotaria magnacalcarata</name>
    <dbReference type="NCBI Taxonomy" id="392030"/>
    <lineage>
        <taxon>Eukaryota</taxon>
        <taxon>Metazoa</taxon>
        <taxon>Spiralia</taxon>
        <taxon>Gnathifera</taxon>
        <taxon>Rotifera</taxon>
        <taxon>Eurotatoria</taxon>
        <taxon>Bdelloidea</taxon>
        <taxon>Philodinida</taxon>
        <taxon>Philodinidae</taxon>
        <taxon>Rotaria</taxon>
    </lineage>
</organism>
<proteinExistence type="predicted"/>
<gene>
    <name evidence="2" type="ORF">UXM345_LOCUS36580</name>
</gene>
<sequence length="71" mass="8072">SLLIAAKAKVCTVDNTNELISNQKQTSTSEQIYPQHLNPFDDETDITPSSESDRNANNDSIRRYFERLTLL</sequence>
<reference evidence="2" key="1">
    <citation type="submission" date="2021-02" db="EMBL/GenBank/DDBJ databases">
        <authorList>
            <person name="Nowell W R."/>
        </authorList>
    </citation>
    <scope>NUCLEOTIDE SEQUENCE</scope>
</reference>
<comment type="caution">
    <text evidence="2">The sequence shown here is derived from an EMBL/GenBank/DDBJ whole genome shotgun (WGS) entry which is preliminary data.</text>
</comment>
<dbReference type="AlphaFoldDB" id="A0A820LVA5"/>
<protein>
    <submittedName>
        <fullName evidence="2">Uncharacterized protein</fullName>
    </submittedName>
</protein>
<feature type="compositionally biased region" description="Polar residues" evidence="1">
    <location>
        <begin position="23"/>
        <end position="32"/>
    </location>
</feature>
<name>A0A820LVA5_9BILA</name>